<dbReference type="Proteomes" id="UP000265515">
    <property type="component" value="Unassembled WGS sequence"/>
</dbReference>
<sequence>MGLQNLRMGLLCGCVTFLCLRGVVFEWIHRIHTGDLQGTGGAGVYDRRMMDFRDERLQNAVANFQVDDRADTGRFKLLWVTAEPHQPVKVENKDELLQHMLGERRVGGQGVAGVGGIDVRYRLRTGAVKELTTMAAELGGEKGGE</sequence>
<reference evidence="1 2" key="1">
    <citation type="journal article" date="2018" name="Cell">
        <title>The Chara Genome: Secondary Complexity and Implications for Plant Terrestrialization.</title>
        <authorList>
            <person name="Nishiyama T."/>
            <person name="Sakayama H."/>
            <person name="Vries J.D."/>
            <person name="Buschmann H."/>
            <person name="Saint-Marcoux D."/>
            <person name="Ullrich K.K."/>
            <person name="Haas F.B."/>
            <person name="Vanderstraeten L."/>
            <person name="Becker D."/>
            <person name="Lang D."/>
            <person name="Vosolsobe S."/>
            <person name="Rombauts S."/>
            <person name="Wilhelmsson P.K.I."/>
            <person name="Janitza P."/>
            <person name="Kern R."/>
            <person name="Heyl A."/>
            <person name="Rumpler F."/>
            <person name="Villalobos L.I.A.C."/>
            <person name="Clay J.M."/>
            <person name="Skokan R."/>
            <person name="Toyoda A."/>
            <person name="Suzuki Y."/>
            <person name="Kagoshima H."/>
            <person name="Schijlen E."/>
            <person name="Tajeshwar N."/>
            <person name="Catarino B."/>
            <person name="Hetherington A.J."/>
            <person name="Saltykova A."/>
            <person name="Bonnot C."/>
            <person name="Breuninger H."/>
            <person name="Symeonidi A."/>
            <person name="Radhakrishnan G.V."/>
            <person name="Van Nieuwerburgh F."/>
            <person name="Deforce D."/>
            <person name="Chang C."/>
            <person name="Karol K.G."/>
            <person name="Hedrich R."/>
            <person name="Ulvskov P."/>
            <person name="Glockner G."/>
            <person name="Delwiche C.F."/>
            <person name="Petrasek J."/>
            <person name="Van de Peer Y."/>
            <person name="Friml J."/>
            <person name="Beilby M."/>
            <person name="Dolan L."/>
            <person name="Kohara Y."/>
            <person name="Sugano S."/>
            <person name="Fujiyama A."/>
            <person name="Delaux P.-M."/>
            <person name="Quint M."/>
            <person name="TheiBen G."/>
            <person name="Hagemann M."/>
            <person name="Harholt J."/>
            <person name="Dunand C."/>
            <person name="Zachgo S."/>
            <person name="Langdale J."/>
            <person name="Maumus F."/>
            <person name="Straeten D.V.D."/>
            <person name="Gould S.B."/>
            <person name="Rensing S.A."/>
        </authorList>
    </citation>
    <scope>NUCLEOTIDE SEQUENCE [LARGE SCALE GENOMIC DNA]</scope>
    <source>
        <strain evidence="1 2">S276</strain>
    </source>
</reference>
<gene>
    <name evidence="1" type="ORF">CBR_g27749</name>
</gene>
<protein>
    <submittedName>
        <fullName evidence="1">Uncharacterized protein</fullName>
    </submittedName>
</protein>
<proteinExistence type="predicted"/>
<comment type="caution">
    <text evidence="1">The sequence shown here is derived from an EMBL/GenBank/DDBJ whole genome shotgun (WGS) entry which is preliminary data.</text>
</comment>
<dbReference type="EMBL" id="BFEA01000297">
    <property type="protein sequence ID" value="GBG78524.1"/>
    <property type="molecule type" value="Genomic_DNA"/>
</dbReference>
<organism evidence="1 2">
    <name type="scientific">Chara braunii</name>
    <name type="common">Braun's stonewort</name>
    <dbReference type="NCBI Taxonomy" id="69332"/>
    <lineage>
        <taxon>Eukaryota</taxon>
        <taxon>Viridiplantae</taxon>
        <taxon>Streptophyta</taxon>
        <taxon>Charophyceae</taxon>
        <taxon>Charales</taxon>
        <taxon>Characeae</taxon>
        <taxon>Chara</taxon>
    </lineage>
</organism>
<name>A0A388L8B5_CHABU</name>
<keyword evidence="2" id="KW-1185">Reference proteome</keyword>
<dbReference type="Gramene" id="GBG78524">
    <property type="protein sequence ID" value="GBG78524"/>
    <property type="gene ID" value="CBR_g27749"/>
</dbReference>
<dbReference type="AlphaFoldDB" id="A0A388L8B5"/>
<evidence type="ECO:0000313" key="2">
    <source>
        <dbReference type="Proteomes" id="UP000265515"/>
    </source>
</evidence>
<accession>A0A388L8B5</accession>
<evidence type="ECO:0000313" key="1">
    <source>
        <dbReference type="EMBL" id="GBG78524.1"/>
    </source>
</evidence>